<proteinExistence type="predicted"/>
<protein>
    <recommendedName>
        <fullName evidence="1">DUF6950 domain-containing protein</fullName>
    </recommendedName>
</protein>
<name>A0A1V0RT38_9RHOB</name>
<dbReference type="Proteomes" id="UP000192273">
    <property type="component" value="Chromosome"/>
</dbReference>
<dbReference type="EMBL" id="CP020474">
    <property type="protein sequence ID" value="ARE84938.1"/>
    <property type="molecule type" value="Genomic_DNA"/>
</dbReference>
<dbReference type="Pfam" id="PF22262">
    <property type="entry name" value="DUF6950"/>
    <property type="match status" value="1"/>
</dbReference>
<dbReference type="KEGG" id="rmm:ROSMUCSMR3_03484"/>
<accession>A0A1V0RT38</accession>
<sequence length="133" mass="14567">MMTRERLLRKFLDARRAEPFRPSLSDCAMFAADWIEELTGTDPAAQWRGQYRTLEEGRALLLADGFASPAEVLASILLPDAGWMQAQAGDVVVLIEAGDEAMGIVGGGHIHVLRPLRGLGAVPLNRAVRIYRP</sequence>
<evidence type="ECO:0000313" key="2">
    <source>
        <dbReference type="EMBL" id="ARE84938.1"/>
    </source>
</evidence>
<dbReference type="AlphaFoldDB" id="A0A1V0RT38"/>
<dbReference type="InterPro" id="IPR053802">
    <property type="entry name" value="DUF6950"/>
</dbReference>
<organism evidence="2 3">
    <name type="scientific">Roseovarius mucosus</name>
    <dbReference type="NCBI Taxonomy" id="215743"/>
    <lineage>
        <taxon>Bacteria</taxon>
        <taxon>Pseudomonadati</taxon>
        <taxon>Pseudomonadota</taxon>
        <taxon>Alphaproteobacteria</taxon>
        <taxon>Rhodobacterales</taxon>
        <taxon>Roseobacteraceae</taxon>
        <taxon>Roseovarius</taxon>
    </lineage>
</organism>
<feature type="domain" description="DUF6950" evidence="1">
    <location>
        <begin position="5"/>
        <end position="132"/>
    </location>
</feature>
<dbReference type="OrthoDB" id="6586924at2"/>
<keyword evidence="3" id="KW-1185">Reference proteome</keyword>
<evidence type="ECO:0000313" key="3">
    <source>
        <dbReference type="Proteomes" id="UP000192273"/>
    </source>
</evidence>
<gene>
    <name evidence="2" type="ORF">ROSMUCSMR3_03484</name>
</gene>
<evidence type="ECO:0000259" key="1">
    <source>
        <dbReference type="Pfam" id="PF22262"/>
    </source>
</evidence>
<reference evidence="2 3" key="1">
    <citation type="submission" date="2017-03" db="EMBL/GenBank/DDBJ databases">
        <title>Genome Sequence of Roseovarius mucosus strain SMR3 Isolated from a culture of the Diatom Skeletonema marinoi.</title>
        <authorList>
            <person name="Topel M."/>
            <person name="Pinder M."/>
            <person name="Johansson O.N."/>
            <person name="Kourtchenko O."/>
            <person name="Godhe A."/>
            <person name="Clarke A.K."/>
        </authorList>
    </citation>
    <scope>NUCLEOTIDE SEQUENCE [LARGE SCALE GENOMIC DNA]</scope>
    <source>
        <strain evidence="2 3">SMR3</strain>
    </source>
</reference>